<dbReference type="EMBL" id="JAUKUA010000005">
    <property type="protein sequence ID" value="KAK0711766.1"/>
    <property type="molecule type" value="Genomic_DNA"/>
</dbReference>
<evidence type="ECO:0000313" key="2">
    <source>
        <dbReference type="EMBL" id="KAK0711766.1"/>
    </source>
</evidence>
<protein>
    <submittedName>
        <fullName evidence="2">Uncharacterized protein</fullName>
    </submittedName>
</protein>
<reference evidence="2" key="1">
    <citation type="submission" date="2023-06" db="EMBL/GenBank/DDBJ databases">
        <title>Genome-scale phylogeny and comparative genomics of the fungal order Sordariales.</title>
        <authorList>
            <consortium name="Lawrence Berkeley National Laboratory"/>
            <person name="Hensen N."/>
            <person name="Bonometti L."/>
            <person name="Westerberg I."/>
            <person name="Brannstrom I.O."/>
            <person name="Guillou S."/>
            <person name="Cros-Aarteil S."/>
            <person name="Calhoun S."/>
            <person name="Haridas S."/>
            <person name="Kuo A."/>
            <person name="Mondo S."/>
            <person name="Pangilinan J."/>
            <person name="Riley R."/>
            <person name="Labutti K."/>
            <person name="Andreopoulos B."/>
            <person name="Lipzen A."/>
            <person name="Chen C."/>
            <person name="Yanf M."/>
            <person name="Daum C."/>
            <person name="Ng V."/>
            <person name="Clum A."/>
            <person name="Steindorff A."/>
            <person name="Ohm R."/>
            <person name="Martin F."/>
            <person name="Silar P."/>
            <person name="Natvig D."/>
            <person name="Lalanne C."/>
            <person name="Gautier V."/>
            <person name="Ament-Velasquez S.L."/>
            <person name="Kruys A."/>
            <person name="Hutchinson M.I."/>
            <person name="Powell A.J."/>
            <person name="Barry K."/>
            <person name="Miller A.N."/>
            <person name="Grigoriev I.V."/>
            <person name="Debuchy R."/>
            <person name="Gladieux P."/>
            <person name="Thoren M.H."/>
            <person name="Johannesson H."/>
        </authorList>
    </citation>
    <scope>NUCLEOTIDE SEQUENCE</scope>
    <source>
        <strain evidence="2">SMH4607-1</strain>
    </source>
</reference>
<organism evidence="2 3">
    <name type="scientific">Lasiosphaeris hirsuta</name>
    <dbReference type="NCBI Taxonomy" id="260670"/>
    <lineage>
        <taxon>Eukaryota</taxon>
        <taxon>Fungi</taxon>
        <taxon>Dikarya</taxon>
        <taxon>Ascomycota</taxon>
        <taxon>Pezizomycotina</taxon>
        <taxon>Sordariomycetes</taxon>
        <taxon>Sordariomycetidae</taxon>
        <taxon>Sordariales</taxon>
        <taxon>Lasiosphaeriaceae</taxon>
        <taxon>Lasiosphaeris</taxon>
    </lineage>
</organism>
<name>A0AA40A9K3_9PEZI</name>
<evidence type="ECO:0000313" key="3">
    <source>
        <dbReference type="Proteomes" id="UP001172102"/>
    </source>
</evidence>
<evidence type="ECO:0000256" key="1">
    <source>
        <dbReference type="SAM" id="MobiDB-lite"/>
    </source>
</evidence>
<keyword evidence="3" id="KW-1185">Reference proteome</keyword>
<sequence>MPSPQKSNLSPSQEAYLDRVRKQAPNRCEICDVTLPTFEDRTKHVATTKHCACFECKRYVPPGCVYSHWCNMHNDLAWNDHQISGGDVSTLRKALPWVREAYQAKLPGVDVDEWLGLKPPKPPTRRVVGTKIIDGCLHIEFEDIPVAEQEANAGSAEAGKVGKEDGSD</sequence>
<proteinExistence type="predicted"/>
<dbReference type="Proteomes" id="UP001172102">
    <property type="component" value="Unassembled WGS sequence"/>
</dbReference>
<accession>A0AA40A9K3</accession>
<dbReference type="AlphaFoldDB" id="A0AA40A9K3"/>
<feature type="region of interest" description="Disordered" evidence="1">
    <location>
        <begin position="148"/>
        <end position="168"/>
    </location>
</feature>
<comment type="caution">
    <text evidence="2">The sequence shown here is derived from an EMBL/GenBank/DDBJ whole genome shotgun (WGS) entry which is preliminary data.</text>
</comment>
<gene>
    <name evidence="2" type="ORF">B0H67DRAFT_300581</name>
</gene>